<sequence>MREFWLLVDDVLGPAQGRALTHELVIGALGNTTAERALDDGVEPRDVWHALCDELGIPDSQRWGSDPHRVAPPRR</sequence>
<dbReference type="RefSeq" id="WP_373309935.1">
    <property type="nucleotide sequence ID" value="NZ_BONK01000008.1"/>
</dbReference>
<protein>
    <recommendedName>
        <fullName evidence="3">DUF3046 domain-containing protein</fullName>
    </recommendedName>
</protein>
<organism evidence="1 2">
    <name type="scientific">Cellulomonas chitinilytica</name>
    <dbReference type="NCBI Taxonomy" id="398759"/>
    <lineage>
        <taxon>Bacteria</taxon>
        <taxon>Bacillati</taxon>
        <taxon>Actinomycetota</taxon>
        <taxon>Actinomycetes</taxon>
        <taxon>Micrococcales</taxon>
        <taxon>Cellulomonadaceae</taxon>
        <taxon>Cellulomonas</taxon>
    </lineage>
</organism>
<dbReference type="AlphaFoldDB" id="A0A919P5B3"/>
<dbReference type="Proteomes" id="UP000632740">
    <property type="component" value="Unassembled WGS sequence"/>
</dbReference>
<dbReference type="EMBL" id="BONK01000008">
    <property type="protein sequence ID" value="GIG21901.1"/>
    <property type="molecule type" value="Genomic_DNA"/>
</dbReference>
<proteinExistence type="predicted"/>
<dbReference type="Pfam" id="PF11248">
    <property type="entry name" value="DUF3046"/>
    <property type="match status" value="1"/>
</dbReference>
<evidence type="ECO:0000313" key="1">
    <source>
        <dbReference type="EMBL" id="GIG21901.1"/>
    </source>
</evidence>
<evidence type="ECO:0008006" key="3">
    <source>
        <dbReference type="Google" id="ProtNLM"/>
    </source>
</evidence>
<gene>
    <name evidence="1" type="ORF">Cch01nite_26250</name>
</gene>
<reference evidence="1" key="1">
    <citation type="submission" date="2021-01" db="EMBL/GenBank/DDBJ databases">
        <title>Whole genome shotgun sequence of Cellulomonas chitinilytica NBRC 110799.</title>
        <authorList>
            <person name="Komaki H."/>
            <person name="Tamura T."/>
        </authorList>
    </citation>
    <scope>NUCLEOTIDE SEQUENCE</scope>
    <source>
        <strain evidence="1">NBRC 110799</strain>
    </source>
</reference>
<comment type="caution">
    <text evidence="1">The sequence shown here is derived from an EMBL/GenBank/DDBJ whole genome shotgun (WGS) entry which is preliminary data.</text>
</comment>
<keyword evidence="2" id="KW-1185">Reference proteome</keyword>
<accession>A0A919P5B3</accession>
<evidence type="ECO:0000313" key="2">
    <source>
        <dbReference type="Proteomes" id="UP000632740"/>
    </source>
</evidence>
<name>A0A919P5B3_9CELL</name>
<dbReference type="InterPro" id="IPR021408">
    <property type="entry name" value="DUF3046"/>
</dbReference>